<proteinExistence type="predicted"/>
<evidence type="ECO:0000313" key="3">
    <source>
        <dbReference type="Proteomes" id="UP000392064"/>
    </source>
</evidence>
<dbReference type="EMBL" id="CP045737">
    <property type="protein sequence ID" value="QGG42914.1"/>
    <property type="molecule type" value="Genomic_DNA"/>
</dbReference>
<feature type="transmembrane region" description="Helical" evidence="1">
    <location>
        <begin position="38"/>
        <end position="60"/>
    </location>
</feature>
<sequence length="142" mass="15031">MRAARVLLGALGAGLALWGLWQMRDLTREQLTSEAFWAVGAVVLHDAVLAPIAVLVGWAGHRLLPGPFRRPAAIAFIVWGTLTVAFFPTLSGQGGKPGNDTVLGLPYVLTWLVMTGVLIAYVVGDGLRRRRSRSVATGAGAS</sequence>
<dbReference type="Proteomes" id="UP000392064">
    <property type="component" value="Chromosome"/>
</dbReference>
<protein>
    <submittedName>
        <fullName evidence="2">Uncharacterized protein</fullName>
    </submittedName>
</protein>
<feature type="transmembrane region" description="Helical" evidence="1">
    <location>
        <begin position="72"/>
        <end position="90"/>
    </location>
</feature>
<evidence type="ECO:0000256" key="1">
    <source>
        <dbReference type="SAM" id="Phobius"/>
    </source>
</evidence>
<keyword evidence="1" id="KW-0812">Transmembrane</keyword>
<reference evidence="2 3" key="1">
    <citation type="submission" date="2019-11" db="EMBL/GenBank/DDBJ databases">
        <authorList>
            <person name="Li J."/>
        </authorList>
    </citation>
    <scope>NUCLEOTIDE SEQUENCE [LARGE SCALE GENOMIC DNA]</scope>
    <source>
        <strain evidence="2 3">MF47</strain>
    </source>
</reference>
<keyword evidence="1" id="KW-1133">Transmembrane helix</keyword>
<keyword evidence="3" id="KW-1185">Reference proteome</keyword>
<dbReference type="KEGG" id="aef:GEV26_16875"/>
<feature type="transmembrane region" description="Helical" evidence="1">
    <location>
        <begin position="102"/>
        <end position="123"/>
    </location>
</feature>
<accession>A0A5Q2MIH6</accession>
<evidence type="ECO:0000313" key="2">
    <source>
        <dbReference type="EMBL" id="QGG42914.1"/>
    </source>
</evidence>
<keyword evidence="1" id="KW-0472">Membrane</keyword>
<gene>
    <name evidence="2" type="ORF">GEV26_16875</name>
</gene>
<name>A0A5Q2MIH6_9ACTN</name>
<organism evidence="2 3">
    <name type="scientific">Aeromicrobium yanjiei</name>
    <dbReference type="NCBI Taxonomy" id="2662028"/>
    <lineage>
        <taxon>Bacteria</taxon>
        <taxon>Bacillati</taxon>
        <taxon>Actinomycetota</taxon>
        <taxon>Actinomycetes</taxon>
        <taxon>Propionibacteriales</taxon>
        <taxon>Nocardioidaceae</taxon>
        <taxon>Aeromicrobium</taxon>
    </lineage>
</organism>
<dbReference type="AlphaFoldDB" id="A0A5Q2MIH6"/>
<dbReference type="RefSeq" id="WP_153654718.1">
    <property type="nucleotide sequence ID" value="NZ_CP045737.1"/>
</dbReference>